<dbReference type="Pfam" id="PF00385">
    <property type="entry name" value="Chromo"/>
    <property type="match status" value="1"/>
</dbReference>
<dbReference type="Proteomes" id="UP000887159">
    <property type="component" value="Unassembled WGS sequence"/>
</dbReference>
<evidence type="ECO:0000313" key="2">
    <source>
        <dbReference type="EMBL" id="GFY07342.1"/>
    </source>
</evidence>
<name>A0A8X6V747_TRICX</name>
<evidence type="ECO:0000313" key="3">
    <source>
        <dbReference type="Proteomes" id="UP000887159"/>
    </source>
</evidence>
<dbReference type="AlphaFoldDB" id="A0A8X6V747"/>
<organism evidence="2 3">
    <name type="scientific">Trichonephila clavipes</name>
    <name type="common">Golden silk orbweaver</name>
    <name type="synonym">Nephila clavipes</name>
    <dbReference type="NCBI Taxonomy" id="2585209"/>
    <lineage>
        <taxon>Eukaryota</taxon>
        <taxon>Metazoa</taxon>
        <taxon>Ecdysozoa</taxon>
        <taxon>Arthropoda</taxon>
        <taxon>Chelicerata</taxon>
        <taxon>Arachnida</taxon>
        <taxon>Araneae</taxon>
        <taxon>Araneomorphae</taxon>
        <taxon>Entelegynae</taxon>
        <taxon>Araneoidea</taxon>
        <taxon>Nephilidae</taxon>
        <taxon>Trichonephila</taxon>
    </lineage>
</organism>
<dbReference type="Gene3D" id="2.40.50.40">
    <property type="match status" value="1"/>
</dbReference>
<dbReference type="InterPro" id="IPR000953">
    <property type="entry name" value="Chromo/chromo_shadow_dom"/>
</dbReference>
<dbReference type="InterPro" id="IPR023780">
    <property type="entry name" value="Chromo_domain"/>
</dbReference>
<comment type="caution">
    <text evidence="2">The sequence shown here is derived from an EMBL/GenBank/DDBJ whole genome shotgun (WGS) entry which is preliminary data.</text>
</comment>
<sequence>MVYIIRCYGRHEKKACVFSVGDIVRVSKHKLLFEKGYETNWTEELFVVTECVSRHPPVYRIKDLLEEPIQGTFYAQELQKVRQKETFPIEKVLQKRVKKGRVEYKVKYKGYPSKFDQWIQSSDLFTL</sequence>
<dbReference type="InterPro" id="IPR016197">
    <property type="entry name" value="Chromo-like_dom_sf"/>
</dbReference>
<protein>
    <recommendedName>
        <fullName evidence="1">Chromo domain-containing protein</fullName>
    </recommendedName>
</protein>
<feature type="domain" description="Chromo" evidence="1">
    <location>
        <begin position="87"/>
        <end position="127"/>
    </location>
</feature>
<dbReference type="PANTHER" id="PTHR46585:SF1">
    <property type="entry name" value="CHROMO DOMAIN-CONTAINING PROTEIN"/>
    <property type="match status" value="1"/>
</dbReference>
<dbReference type="PROSITE" id="PS50013">
    <property type="entry name" value="CHROMO_2"/>
    <property type="match status" value="1"/>
</dbReference>
<dbReference type="GO" id="GO:0005694">
    <property type="term" value="C:chromosome"/>
    <property type="evidence" value="ECO:0007669"/>
    <property type="project" value="UniProtKB-ARBA"/>
</dbReference>
<dbReference type="EMBL" id="BMAU01021272">
    <property type="protein sequence ID" value="GFY07342.1"/>
    <property type="molecule type" value="Genomic_DNA"/>
</dbReference>
<keyword evidence="3" id="KW-1185">Reference proteome</keyword>
<gene>
    <name evidence="2" type="primary">RF55_23325</name>
    <name evidence="2" type="ORF">TNCV_5085271</name>
</gene>
<dbReference type="SUPFAM" id="SSF54160">
    <property type="entry name" value="Chromo domain-like"/>
    <property type="match status" value="1"/>
</dbReference>
<reference evidence="2" key="1">
    <citation type="submission" date="2020-08" db="EMBL/GenBank/DDBJ databases">
        <title>Multicomponent nature underlies the extraordinary mechanical properties of spider dragline silk.</title>
        <authorList>
            <person name="Kono N."/>
            <person name="Nakamura H."/>
            <person name="Mori M."/>
            <person name="Yoshida Y."/>
            <person name="Ohtoshi R."/>
            <person name="Malay A.D."/>
            <person name="Moran D.A.P."/>
            <person name="Tomita M."/>
            <person name="Numata K."/>
            <person name="Arakawa K."/>
        </authorList>
    </citation>
    <scope>NUCLEOTIDE SEQUENCE</scope>
</reference>
<evidence type="ECO:0000259" key="1">
    <source>
        <dbReference type="PROSITE" id="PS50013"/>
    </source>
</evidence>
<accession>A0A8X6V747</accession>
<dbReference type="PANTHER" id="PTHR46585">
    <property type="entry name" value="INTEGRASE CORE DOMAIN CONTAINING PROTEIN"/>
    <property type="match status" value="1"/>
</dbReference>
<proteinExistence type="predicted"/>